<dbReference type="AlphaFoldDB" id="A0A251TN31"/>
<evidence type="ECO:0000313" key="3">
    <source>
        <dbReference type="EMBL" id="OTG12169.1"/>
    </source>
</evidence>
<feature type="domain" description="PWWP" evidence="1">
    <location>
        <begin position="6"/>
        <end position="61"/>
    </location>
</feature>
<dbReference type="Gene3D" id="2.30.30.140">
    <property type="match status" value="1"/>
</dbReference>
<dbReference type="InterPro" id="IPR044679">
    <property type="entry name" value="PWWP2-like"/>
</dbReference>
<accession>A0A251TN31</accession>
<dbReference type="Proteomes" id="UP000215914">
    <property type="component" value="Chromosome 10"/>
</dbReference>
<name>A0A251TN31_HELAN</name>
<evidence type="ECO:0000313" key="2">
    <source>
        <dbReference type="EMBL" id="KAF5787281.1"/>
    </source>
</evidence>
<dbReference type="SUPFAM" id="SSF63748">
    <property type="entry name" value="Tudor/PWWP/MBT"/>
    <property type="match status" value="1"/>
</dbReference>
<dbReference type="CDD" id="cd05162">
    <property type="entry name" value="PWWP"/>
    <property type="match status" value="1"/>
</dbReference>
<dbReference type="Pfam" id="PF00855">
    <property type="entry name" value="PWWP"/>
    <property type="match status" value="1"/>
</dbReference>
<proteinExistence type="predicted"/>
<dbReference type="InterPro" id="IPR000313">
    <property type="entry name" value="PWWP_dom"/>
</dbReference>
<dbReference type="InParanoid" id="A0A251TN31"/>
<reference evidence="2" key="3">
    <citation type="submission" date="2020-06" db="EMBL/GenBank/DDBJ databases">
        <title>Helianthus annuus Genome sequencing and assembly Release 2.</title>
        <authorList>
            <person name="Gouzy J."/>
            <person name="Langlade N."/>
            <person name="Munos S."/>
        </authorList>
    </citation>
    <scope>NUCLEOTIDE SEQUENCE</scope>
    <source>
        <tissue evidence="2">Leaves</tissue>
    </source>
</reference>
<protein>
    <submittedName>
        <fullName evidence="2 3">PWWP domain-containing protein</fullName>
    </submittedName>
</protein>
<reference evidence="2 4" key="1">
    <citation type="journal article" date="2017" name="Nature">
        <title>The sunflower genome provides insights into oil metabolism, flowering and Asterid evolution.</title>
        <authorList>
            <person name="Badouin H."/>
            <person name="Gouzy J."/>
            <person name="Grassa C.J."/>
            <person name="Murat F."/>
            <person name="Staton S.E."/>
            <person name="Cottret L."/>
            <person name="Lelandais-Briere C."/>
            <person name="Owens G.L."/>
            <person name="Carrere S."/>
            <person name="Mayjonade B."/>
            <person name="Legrand L."/>
            <person name="Gill N."/>
            <person name="Kane N.C."/>
            <person name="Bowers J.E."/>
            <person name="Hubner S."/>
            <person name="Bellec A."/>
            <person name="Berard A."/>
            <person name="Berges H."/>
            <person name="Blanchet N."/>
            <person name="Boniface M.C."/>
            <person name="Brunel D."/>
            <person name="Catrice O."/>
            <person name="Chaidir N."/>
            <person name="Claudel C."/>
            <person name="Donnadieu C."/>
            <person name="Faraut T."/>
            <person name="Fievet G."/>
            <person name="Helmstetter N."/>
            <person name="King M."/>
            <person name="Knapp S.J."/>
            <person name="Lai Z."/>
            <person name="Le Paslier M.C."/>
            <person name="Lippi Y."/>
            <person name="Lorenzon L."/>
            <person name="Mandel J.R."/>
            <person name="Marage G."/>
            <person name="Marchand G."/>
            <person name="Marquand E."/>
            <person name="Bret-Mestries E."/>
            <person name="Morien E."/>
            <person name="Nambeesan S."/>
            <person name="Nguyen T."/>
            <person name="Pegot-Espagnet P."/>
            <person name="Pouilly N."/>
            <person name="Raftis F."/>
            <person name="Sallet E."/>
            <person name="Schiex T."/>
            <person name="Thomas J."/>
            <person name="Vandecasteele C."/>
            <person name="Vares D."/>
            <person name="Vear F."/>
            <person name="Vautrin S."/>
            <person name="Crespi M."/>
            <person name="Mangin B."/>
            <person name="Burke J.M."/>
            <person name="Salse J."/>
            <person name="Munos S."/>
            <person name="Vincourt P."/>
            <person name="Rieseberg L.H."/>
            <person name="Langlade N.B."/>
        </authorList>
    </citation>
    <scope>NUCLEOTIDE SEQUENCE [LARGE SCALE GENOMIC DNA]</scope>
    <source>
        <strain evidence="4">cv. SF193</strain>
        <tissue evidence="2">Leaves</tissue>
    </source>
</reference>
<dbReference type="EMBL" id="CM007899">
    <property type="protein sequence ID" value="OTG12169.1"/>
    <property type="molecule type" value="Genomic_DNA"/>
</dbReference>
<evidence type="ECO:0000259" key="1">
    <source>
        <dbReference type="PROSITE" id="PS50812"/>
    </source>
</evidence>
<gene>
    <name evidence="3" type="ORF">HannXRQ_Chr10g0306751</name>
    <name evidence="2" type="ORF">HanXRQr2_Chr10g0450981</name>
</gene>
<dbReference type="PANTHER" id="PTHR33697:SF2">
    <property type="entry name" value="T17B22.17 PROTEIN"/>
    <property type="match status" value="1"/>
</dbReference>
<evidence type="ECO:0000313" key="4">
    <source>
        <dbReference type="Proteomes" id="UP000215914"/>
    </source>
</evidence>
<organism evidence="3 4">
    <name type="scientific">Helianthus annuus</name>
    <name type="common">Common sunflower</name>
    <dbReference type="NCBI Taxonomy" id="4232"/>
    <lineage>
        <taxon>Eukaryota</taxon>
        <taxon>Viridiplantae</taxon>
        <taxon>Streptophyta</taxon>
        <taxon>Embryophyta</taxon>
        <taxon>Tracheophyta</taxon>
        <taxon>Spermatophyta</taxon>
        <taxon>Magnoliopsida</taxon>
        <taxon>eudicotyledons</taxon>
        <taxon>Gunneridae</taxon>
        <taxon>Pentapetalae</taxon>
        <taxon>asterids</taxon>
        <taxon>campanulids</taxon>
        <taxon>Asterales</taxon>
        <taxon>Asteraceae</taxon>
        <taxon>Asteroideae</taxon>
        <taxon>Heliantheae alliance</taxon>
        <taxon>Heliantheae</taxon>
        <taxon>Helianthus</taxon>
    </lineage>
</organism>
<dbReference type="PROSITE" id="PS50812">
    <property type="entry name" value="PWWP"/>
    <property type="match status" value="1"/>
</dbReference>
<sequence>MVDYCVGTIVWVQMRNGSWWPGKILGSDERSASHLISPKSGTPVKLLGREDASVDWYNLEKSKRVKPFRCGEDDGGGSGEDDGGDGGCGWCLYIYYILKVHALNTCFLYLCAYKTCTLCVNGQIILIVNRLDGWS</sequence>
<dbReference type="PANTHER" id="PTHR33697">
    <property type="entry name" value="T17B22.17 PROTEIN-RELATED"/>
    <property type="match status" value="1"/>
</dbReference>
<dbReference type="EMBL" id="MNCJ02000325">
    <property type="protein sequence ID" value="KAF5787281.1"/>
    <property type="molecule type" value="Genomic_DNA"/>
</dbReference>
<keyword evidence="4" id="KW-1185">Reference proteome</keyword>
<dbReference type="Gramene" id="mRNA:HanXRQr2_Chr10g0450981">
    <property type="protein sequence ID" value="mRNA:HanXRQr2_Chr10g0450981"/>
    <property type="gene ID" value="HanXRQr2_Chr10g0450981"/>
</dbReference>
<reference evidence="3" key="2">
    <citation type="submission" date="2017-02" db="EMBL/GenBank/DDBJ databases">
        <title>Sunflower complete genome.</title>
        <authorList>
            <person name="Langlade N."/>
            <person name="Munos S."/>
        </authorList>
    </citation>
    <scope>NUCLEOTIDE SEQUENCE [LARGE SCALE GENOMIC DNA]</scope>
    <source>
        <tissue evidence="3">Leaves</tissue>
    </source>
</reference>